<reference evidence="5 6" key="1">
    <citation type="submission" date="2016-10" db="EMBL/GenBank/DDBJ databases">
        <authorList>
            <person name="de Groot N.N."/>
        </authorList>
    </citation>
    <scope>NUCLEOTIDE SEQUENCE [LARGE SCALE GENOMIC DNA]</scope>
    <source>
        <strain evidence="5 6">MT12</strain>
    </source>
</reference>
<protein>
    <submittedName>
        <fullName evidence="5">AraC-type DNA-binding protein</fullName>
    </submittedName>
</protein>
<evidence type="ECO:0000313" key="6">
    <source>
        <dbReference type="Proteomes" id="UP000198992"/>
    </source>
</evidence>
<evidence type="ECO:0000256" key="2">
    <source>
        <dbReference type="ARBA" id="ARBA00023125"/>
    </source>
</evidence>
<keyword evidence="3" id="KW-0804">Transcription</keyword>
<dbReference type="InterPro" id="IPR018062">
    <property type="entry name" value="HTH_AraC-typ_CS"/>
</dbReference>
<dbReference type="PRINTS" id="PR00032">
    <property type="entry name" value="HTHARAC"/>
</dbReference>
<dbReference type="PROSITE" id="PS00041">
    <property type="entry name" value="HTH_ARAC_FAMILY_1"/>
    <property type="match status" value="1"/>
</dbReference>
<dbReference type="GO" id="GO:0043565">
    <property type="term" value="F:sequence-specific DNA binding"/>
    <property type="evidence" value="ECO:0007669"/>
    <property type="project" value="InterPro"/>
</dbReference>
<dbReference type="InterPro" id="IPR050204">
    <property type="entry name" value="AraC_XylS_family_regulators"/>
</dbReference>
<dbReference type="Pfam" id="PF12833">
    <property type="entry name" value="HTH_18"/>
    <property type="match status" value="1"/>
</dbReference>
<evidence type="ECO:0000313" key="5">
    <source>
        <dbReference type="EMBL" id="SEE10499.1"/>
    </source>
</evidence>
<dbReference type="PROSITE" id="PS01124">
    <property type="entry name" value="HTH_ARAC_FAMILY_2"/>
    <property type="match status" value="1"/>
</dbReference>
<dbReference type="OrthoDB" id="110167at2"/>
<proteinExistence type="predicted"/>
<dbReference type="InterPro" id="IPR018060">
    <property type="entry name" value="HTH_AraC"/>
</dbReference>
<feature type="domain" description="HTH araC/xylS-type" evidence="4">
    <location>
        <begin position="204"/>
        <end position="303"/>
    </location>
</feature>
<dbReference type="SMART" id="SM00342">
    <property type="entry name" value="HTH_ARAC"/>
    <property type="match status" value="1"/>
</dbReference>
<name>A0A1H5G4C4_9BRAD</name>
<keyword evidence="2 5" id="KW-0238">DNA-binding</keyword>
<evidence type="ECO:0000259" key="4">
    <source>
        <dbReference type="PROSITE" id="PS01124"/>
    </source>
</evidence>
<dbReference type="Proteomes" id="UP000198992">
    <property type="component" value="Unassembled WGS sequence"/>
</dbReference>
<dbReference type="PANTHER" id="PTHR46796:SF14">
    <property type="entry name" value="TRANSCRIPTIONAL REGULATORY PROTEIN"/>
    <property type="match status" value="1"/>
</dbReference>
<accession>A0A1H5G4C4</accession>
<dbReference type="InterPro" id="IPR009057">
    <property type="entry name" value="Homeodomain-like_sf"/>
</dbReference>
<keyword evidence="1" id="KW-0805">Transcription regulation</keyword>
<dbReference type="InterPro" id="IPR020449">
    <property type="entry name" value="Tscrpt_reg_AraC-type_HTH"/>
</dbReference>
<evidence type="ECO:0000256" key="3">
    <source>
        <dbReference type="ARBA" id="ARBA00023163"/>
    </source>
</evidence>
<dbReference type="AlphaFoldDB" id="A0A1H5G4C4"/>
<dbReference type="EMBL" id="FNTH01000001">
    <property type="protein sequence ID" value="SEE10499.1"/>
    <property type="molecule type" value="Genomic_DNA"/>
</dbReference>
<gene>
    <name evidence="5" type="ORF">SAMN05444164_6920</name>
</gene>
<sequence>MDWRHGFRKEIEVIRRNPENGMEENGETSAAPAELRWKGVGVRVFRRKWTAVSGRHTLISDKPTLYVILDEVGGRCEFRASSAPVTMDYYGPQALGFAPARTALFAYPVRLREARIASFSFYLDEIKEFLPTFGSRIQRASLRLMFDDSRLRDCAVLLAAEYEKSENSSKYGEGLALSLVAAVAETMSRLRTNRRRRLSRHEFTLATECIDERSDRPLRVDEIARVLGLEMTKFSSLFRQATGMSMQRWHVRARVHQAQRMMLDGPDQHLSEIASRLGFADQSHFARAFKQFTGLTPREWLRSES</sequence>
<evidence type="ECO:0000256" key="1">
    <source>
        <dbReference type="ARBA" id="ARBA00023015"/>
    </source>
</evidence>
<dbReference type="Gene3D" id="1.10.10.60">
    <property type="entry name" value="Homeodomain-like"/>
    <property type="match status" value="1"/>
</dbReference>
<organism evidence="5 6">
    <name type="scientific">Bradyrhizobium erythrophlei</name>
    <dbReference type="NCBI Taxonomy" id="1437360"/>
    <lineage>
        <taxon>Bacteria</taxon>
        <taxon>Pseudomonadati</taxon>
        <taxon>Pseudomonadota</taxon>
        <taxon>Alphaproteobacteria</taxon>
        <taxon>Hyphomicrobiales</taxon>
        <taxon>Nitrobacteraceae</taxon>
        <taxon>Bradyrhizobium</taxon>
    </lineage>
</organism>
<dbReference type="SUPFAM" id="SSF46689">
    <property type="entry name" value="Homeodomain-like"/>
    <property type="match status" value="2"/>
</dbReference>
<dbReference type="PANTHER" id="PTHR46796">
    <property type="entry name" value="HTH-TYPE TRANSCRIPTIONAL ACTIVATOR RHAS-RELATED"/>
    <property type="match status" value="1"/>
</dbReference>
<dbReference type="GO" id="GO:0003700">
    <property type="term" value="F:DNA-binding transcription factor activity"/>
    <property type="evidence" value="ECO:0007669"/>
    <property type="project" value="InterPro"/>
</dbReference>